<dbReference type="GO" id="GO:0016787">
    <property type="term" value="F:hydrolase activity"/>
    <property type="evidence" value="ECO:0007669"/>
    <property type="project" value="UniProtKB-KW"/>
</dbReference>
<evidence type="ECO:0000256" key="1">
    <source>
        <dbReference type="ARBA" id="ARBA00022801"/>
    </source>
</evidence>
<evidence type="ECO:0000313" key="4">
    <source>
        <dbReference type="EMBL" id="RDW81315.1"/>
    </source>
</evidence>
<organism evidence="4 5">
    <name type="scientific">Aspergillus mulundensis</name>
    <dbReference type="NCBI Taxonomy" id="1810919"/>
    <lineage>
        <taxon>Eukaryota</taxon>
        <taxon>Fungi</taxon>
        <taxon>Dikarya</taxon>
        <taxon>Ascomycota</taxon>
        <taxon>Pezizomycotina</taxon>
        <taxon>Eurotiomycetes</taxon>
        <taxon>Eurotiomycetidae</taxon>
        <taxon>Eurotiales</taxon>
        <taxon>Aspergillaceae</taxon>
        <taxon>Aspergillus</taxon>
        <taxon>Aspergillus subgen. Nidulantes</taxon>
    </lineage>
</organism>
<comment type="caution">
    <text evidence="4">The sequence shown here is derived from an EMBL/GenBank/DDBJ whole genome shotgun (WGS) entry which is preliminary data.</text>
</comment>
<feature type="region of interest" description="Disordered" evidence="2">
    <location>
        <begin position="1"/>
        <end position="22"/>
    </location>
</feature>
<dbReference type="OrthoDB" id="433474at2759"/>
<protein>
    <recommendedName>
        <fullName evidence="3">Alpha/beta hydrolase fold-3 domain-containing protein</fullName>
    </recommendedName>
</protein>
<feature type="domain" description="Alpha/beta hydrolase fold-3" evidence="3">
    <location>
        <begin position="93"/>
        <end position="301"/>
    </location>
</feature>
<feature type="compositionally biased region" description="Polar residues" evidence="2">
    <location>
        <begin position="1"/>
        <end position="13"/>
    </location>
</feature>
<dbReference type="Gene3D" id="3.40.50.1820">
    <property type="entry name" value="alpha/beta hydrolase"/>
    <property type="match status" value="1"/>
</dbReference>
<dbReference type="AlphaFoldDB" id="A0A3D8S4U9"/>
<keyword evidence="5" id="KW-1185">Reference proteome</keyword>
<dbReference type="SUPFAM" id="SSF53474">
    <property type="entry name" value="alpha/beta-Hydrolases"/>
    <property type="match status" value="1"/>
</dbReference>
<keyword evidence="1" id="KW-0378">Hydrolase</keyword>
<evidence type="ECO:0000259" key="3">
    <source>
        <dbReference type="Pfam" id="PF07859"/>
    </source>
</evidence>
<dbReference type="STRING" id="1810919.A0A3D8S4U9"/>
<sequence length="330" mass="35743">MSNILTGKHTQPSLEEDLAPPSSIPRPRFDPALAYPTSFEASFDTGTTDFKFSSLIHTEHTAPGSIPSKPSVTLSIFQSRNSSTKSHSRPVLYYVHGGGQIAVNRFLGIDLPISFFLKGNIDAVYVGVEYCLAPEHRAPAAAVDCYAGLEYLADHADELGIDVSQILVHGSSGGAAPAAAACTLALIGGYPEIRAQMLSMPMLDDRNDTVSARQFERGVAWSGAMHREAWDYVLGRGGETTVSELMAPARATDLSGLPPAFIDVGECEVFRDEAVAYASRIWQSGGTAELHVWPGSYHGMFLVEPQVPVARAVVDAQRKYIWRLFGDREK</sequence>
<reference evidence="4 5" key="1">
    <citation type="journal article" date="2018" name="IMA Fungus">
        <title>IMA Genome-F 9: Draft genome sequence of Annulohypoxylon stygium, Aspergillus mulundensis, Berkeleyomyces basicola (syn. Thielaviopsis basicola), Ceratocystis smalleyi, two Cercospora beticola strains, Coleophoma cylindrospora, Fusarium fracticaudum, Phialophora cf. hyalina, and Morchella septimelata.</title>
        <authorList>
            <person name="Wingfield B.D."/>
            <person name="Bills G.F."/>
            <person name="Dong Y."/>
            <person name="Huang W."/>
            <person name="Nel W.J."/>
            <person name="Swalarsk-Parry B.S."/>
            <person name="Vaghefi N."/>
            <person name="Wilken P.M."/>
            <person name="An Z."/>
            <person name="de Beer Z.W."/>
            <person name="De Vos L."/>
            <person name="Chen L."/>
            <person name="Duong T.A."/>
            <person name="Gao Y."/>
            <person name="Hammerbacher A."/>
            <person name="Kikkert J.R."/>
            <person name="Li Y."/>
            <person name="Li H."/>
            <person name="Li K."/>
            <person name="Li Q."/>
            <person name="Liu X."/>
            <person name="Ma X."/>
            <person name="Naidoo K."/>
            <person name="Pethybridge S.J."/>
            <person name="Sun J."/>
            <person name="Steenkamp E.T."/>
            <person name="van der Nest M.A."/>
            <person name="van Wyk S."/>
            <person name="Wingfield M.J."/>
            <person name="Xiong C."/>
            <person name="Yue Q."/>
            <person name="Zhang X."/>
        </authorList>
    </citation>
    <scope>NUCLEOTIDE SEQUENCE [LARGE SCALE GENOMIC DNA]</scope>
    <source>
        <strain evidence="4 5">DSM 5745</strain>
    </source>
</reference>
<proteinExistence type="predicted"/>
<evidence type="ECO:0000313" key="5">
    <source>
        <dbReference type="Proteomes" id="UP000256690"/>
    </source>
</evidence>
<accession>A0A3D8S4U9</accession>
<dbReference type="InterPro" id="IPR050300">
    <property type="entry name" value="GDXG_lipolytic_enzyme"/>
</dbReference>
<dbReference type="Pfam" id="PF07859">
    <property type="entry name" value="Abhydrolase_3"/>
    <property type="match status" value="1"/>
</dbReference>
<dbReference type="InterPro" id="IPR013094">
    <property type="entry name" value="AB_hydrolase_3"/>
</dbReference>
<dbReference type="InterPro" id="IPR029058">
    <property type="entry name" value="AB_hydrolase_fold"/>
</dbReference>
<name>A0A3D8S4U9_9EURO</name>
<dbReference type="Proteomes" id="UP000256690">
    <property type="component" value="Unassembled WGS sequence"/>
</dbReference>
<dbReference type="EMBL" id="PVWQ01000005">
    <property type="protein sequence ID" value="RDW81315.1"/>
    <property type="molecule type" value="Genomic_DNA"/>
</dbReference>
<dbReference type="RefSeq" id="XP_026604368.1">
    <property type="nucleotide sequence ID" value="XM_026746888.1"/>
</dbReference>
<dbReference type="PANTHER" id="PTHR48081">
    <property type="entry name" value="AB HYDROLASE SUPERFAMILY PROTEIN C4A8.06C"/>
    <property type="match status" value="1"/>
</dbReference>
<evidence type="ECO:0000256" key="2">
    <source>
        <dbReference type="SAM" id="MobiDB-lite"/>
    </source>
</evidence>
<dbReference type="GeneID" id="38115242"/>
<dbReference type="PANTHER" id="PTHR48081:SF8">
    <property type="entry name" value="ALPHA_BETA HYDROLASE FOLD-3 DOMAIN-CONTAINING PROTEIN-RELATED"/>
    <property type="match status" value="1"/>
</dbReference>
<gene>
    <name evidence="4" type="ORF">DSM5745_04872</name>
</gene>